<dbReference type="SUPFAM" id="SSF48452">
    <property type="entry name" value="TPR-like"/>
    <property type="match status" value="1"/>
</dbReference>
<accession>A0ABW9J8G4</accession>
<dbReference type="RefSeq" id="WP_138723187.1">
    <property type="nucleotide sequence ID" value="NZ_SSHJ02000006.1"/>
</dbReference>
<dbReference type="InterPro" id="IPR011990">
    <property type="entry name" value="TPR-like_helical_dom_sf"/>
</dbReference>
<dbReference type="Gene3D" id="1.25.40.10">
    <property type="entry name" value="Tetratricopeptide repeat domain"/>
    <property type="match status" value="1"/>
</dbReference>
<gene>
    <name evidence="2" type="ORF">E6A44_010925</name>
</gene>
<keyword evidence="1" id="KW-0732">Signal</keyword>
<sequence length="229" mass="25547">MKRINLLIFALAIVSFANAQSTVVSGPSATNAAQFSVNLAVLGNTNRSAAEEFIDEAERYEKFGDFDNALVMLNKAANEYQQDKKFASYGTTLIRLSNVHLLLSNYGEAEQIVLKKVLKNYARMGSRAGQMSAYQQLGKIYLAANKLPQSLWFYTQQGILAQQLKDNHAYIESVLGIVSVKIKKKDYQLAVKDLNTAELLSKNANTVQYNQLIKQNRALIAERTTIKKS</sequence>
<evidence type="ECO:0000313" key="3">
    <source>
        <dbReference type="Proteomes" id="UP001517247"/>
    </source>
</evidence>
<dbReference type="Proteomes" id="UP001517247">
    <property type="component" value="Unassembled WGS sequence"/>
</dbReference>
<protein>
    <recommendedName>
        <fullName evidence="4">Tetratricopeptide repeat protein</fullName>
    </recommendedName>
</protein>
<evidence type="ECO:0000256" key="1">
    <source>
        <dbReference type="SAM" id="SignalP"/>
    </source>
</evidence>
<feature type="signal peptide" evidence="1">
    <location>
        <begin position="1"/>
        <end position="19"/>
    </location>
</feature>
<organism evidence="2 3">
    <name type="scientific">Pedobacter ureilyticus</name>
    <dbReference type="NCBI Taxonomy" id="1393051"/>
    <lineage>
        <taxon>Bacteria</taxon>
        <taxon>Pseudomonadati</taxon>
        <taxon>Bacteroidota</taxon>
        <taxon>Sphingobacteriia</taxon>
        <taxon>Sphingobacteriales</taxon>
        <taxon>Sphingobacteriaceae</taxon>
        <taxon>Pedobacter</taxon>
    </lineage>
</organism>
<keyword evidence="3" id="KW-1185">Reference proteome</keyword>
<comment type="caution">
    <text evidence="2">The sequence shown here is derived from an EMBL/GenBank/DDBJ whole genome shotgun (WGS) entry which is preliminary data.</text>
</comment>
<reference evidence="2 3" key="1">
    <citation type="submission" date="2024-12" db="EMBL/GenBank/DDBJ databases">
        <authorList>
            <person name="Hu S."/>
        </authorList>
    </citation>
    <scope>NUCLEOTIDE SEQUENCE [LARGE SCALE GENOMIC DNA]</scope>
    <source>
        <strain evidence="2 3">THG-T11</strain>
    </source>
</reference>
<dbReference type="EMBL" id="SSHJ02000006">
    <property type="protein sequence ID" value="MFN0256088.1"/>
    <property type="molecule type" value="Genomic_DNA"/>
</dbReference>
<proteinExistence type="predicted"/>
<name>A0ABW9J8G4_9SPHI</name>
<evidence type="ECO:0000313" key="2">
    <source>
        <dbReference type="EMBL" id="MFN0256088.1"/>
    </source>
</evidence>
<feature type="chain" id="PRO_5045106119" description="Tetratricopeptide repeat protein" evidence="1">
    <location>
        <begin position="20"/>
        <end position="229"/>
    </location>
</feature>
<evidence type="ECO:0008006" key="4">
    <source>
        <dbReference type="Google" id="ProtNLM"/>
    </source>
</evidence>